<evidence type="ECO:0000256" key="4">
    <source>
        <dbReference type="ARBA" id="ARBA00022679"/>
    </source>
</evidence>
<dbReference type="GO" id="GO:0004851">
    <property type="term" value="F:uroporphyrin-III C-methyltransferase activity"/>
    <property type="evidence" value="ECO:0007669"/>
    <property type="project" value="UniProtKB-EC"/>
</dbReference>
<gene>
    <name evidence="11" type="primary">cobA</name>
    <name evidence="11" type="ORF">DZ860_10910</name>
</gene>
<keyword evidence="6" id="KW-0627">Porphyrin biosynthesis</keyword>
<dbReference type="NCBIfam" id="TIGR01469">
    <property type="entry name" value="cobA_cysG_Cterm"/>
    <property type="match status" value="1"/>
</dbReference>
<keyword evidence="12" id="KW-1185">Reference proteome</keyword>
<evidence type="ECO:0000256" key="7">
    <source>
        <dbReference type="ARBA" id="ARBA00025705"/>
    </source>
</evidence>
<dbReference type="InterPro" id="IPR006366">
    <property type="entry name" value="CobA/CysG_C"/>
</dbReference>
<keyword evidence="5" id="KW-0949">S-adenosyl-L-methionine</keyword>
<comment type="caution">
    <text evidence="11">The sequence shown here is derived from an EMBL/GenBank/DDBJ whole genome shotgun (WGS) entry which is preliminary data.</text>
</comment>
<keyword evidence="4 9" id="KW-0808">Transferase</keyword>
<dbReference type="Pfam" id="PF00590">
    <property type="entry name" value="TP_methylase"/>
    <property type="match status" value="1"/>
</dbReference>
<evidence type="ECO:0000256" key="1">
    <source>
        <dbReference type="ARBA" id="ARBA00005879"/>
    </source>
</evidence>
<dbReference type="OrthoDB" id="9815856at2"/>
<dbReference type="GO" id="GO:0032259">
    <property type="term" value="P:methylation"/>
    <property type="evidence" value="ECO:0007669"/>
    <property type="project" value="UniProtKB-KW"/>
</dbReference>
<dbReference type="PANTHER" id="PTHR45790">
    <property type="entry name" value="SIROHEME SYNTHASE-RELATED"/>
    <property type="match status" value="1"/>
</dbReference>
<evidence type="ECO:0000256" key="8">
    <source>
        <dbReference type="ARBA" id="ARBA00060548"/>
    </source>
</evidence>
<evidence type="ECO:0000256" key="5">
    <source>
        <dbReference type="ARBA" id="ARBA00022691"/>
    </source>
</evidence>
<dbReference type="Gene3D" id="3.30.950.10">
    <property type="entry name" value="Methyltransferase, Cobalt-precorrin-4 Transmethylase, Domain 2"/>
    <property type="match status" value="1"/>
</dbReference>
<organism evidence="11 12">
    <name type="scientific">Vibrio sinensis</name>
    <dbReference type="NCBI Taxonomy" id="2302434"/>
    <lineage>
        <taxon>Bacteria</taxon>
        <taxon>Pseudomonadati</taxon>
        <taxon>Pseudomonadota</taxon>
        <taxon>Gammaproteobacteria</taxon>
        <taxon>Vibrionales</taxon>
        <taxon>Vibrionaceae</taxon>
        <taxon>Vibrio</taxon>
    </lineage>
</organism>
<evidence type="ECO:0000313" key="12">
    <source>
        <dbReference type="Proteomes" id="UP000273252"/>
    </source>
</evidence>
<sequence length="304" mass="33510">MDALYQHWFKKTGRTKEKTEEQTQSARFSNHQQASKLNAFFKDNPNQIENSSKGYVSMVGAGPHDPELLTIKAVKAIMRADVLLYDRLVNKDILELASSASDWIYVGKRCGETSIKQSEISHLMVQLAQQGKRVVRLKGGDAFVFGRGGEEALELVRHSIPYEVIPGITAAIGCSASSLIPLTHRGISRSVTFVTGQVVTGAFDAWSQLMKSGQTLVFYMGLEKSSEIQKGLITSGLPDDFPVAIISHGCSPQQQIRITQLNQLKELSKTLKGISPTLIVMGEVVKLREQLINTVQSVTEYEVT</sequence>
<proteinExistence type="inferred from homology"/>
<dbReference type="CDD" id="cd11642">
    <property type="entry name" value="SUMT"/>
    <property type="match status" value="1"/>
</dbReference>
<comment type="pathway">
    <text evidence="7">Porphyrin-containing compound metabolism; siroheme biosynthesis; precorrin-2 from uroporphyrinogen III: step 1/1.</text>
</comment>
<keyword evidence="3 9" id="KW-0489">Methyltransferase</keyword>
<name>A0A3A6QLH6_9VIBR</name>
<comment type="similarity">
    <text evidence="1 9">Belongs to the precorrin methyltransferase family.</text>
</comment>
<dbReference type="InterPro" id="IPR014777">
    <property type="entry name" value="4pyrrole_Mease_sub1"/>
</dbReference>
<reference evidence="11 12" key="1">
    <citation type="submission" date="2018-08" db="EMBL/GenBank/DDBJ databases">
        <title>Vibrio isolated from the Eastern China Marginal Seas.</title>
        <authorList>
            <person name="Li Y."/>
        </authorList>
    </citation>
    <scope>NUCLEOTIDE SEQUENCE [LARGE SCALE GENOMIC DNA]</scope>
    <source>
        <strain evidence="11 12">BEI233</strain>
    </source>
</reference>
<dbReference type="Gene3D" id="3.40.1010.10">
    <property type="entry name" value="Cobalt-precorrin-4 Transmethylase, Domain 1"/>
    <property type="match status" value="1"/>
</dbReference>
<dbReference type="InterPro" id="IPR014776">
    <property type="entry name" value="4pyrrole_Mease_sub2"/>
</dbReference>
<feature type="domain" description="Tetrapyrrole methylase" evidence="10">
    <location>
        <begin position="56"/>
        <end position="264"/>
    </location>
</feature>
<dbReference type="RefSeq" id="WP_120031163.1">
    <property type="nucleotide sequence ID" value="NZ_QVMU01000008.1"/>
</dbReference>
<dbReference type="PANTHER" id="PTHR45790:SF3">
    <property type="entry name" value="S-ADENOSYL-L-METHIONINE-DEPENDENT UROPORPHYRINOGEN III METHYLTRANSFERASE, CHLOROPLASTIC"/>
    <property type="match status" value="1"/>
</dbReference>
<dbReference type="InterPro" id="IPR003043">
    <property type="entry name" value="Uropor_MeTrfase_CS"/>
</dbReference>
<dbReference type="InterPro" id="IPR000878">
    <property type="entry name" value="4pyrrol_Mease"/>
</dbReference>
<dbReference type="AlphaFoldDB" id="A0A3A6QLH6"/>
<accession>A0A3A6QLH6</accession>
<dbReference type="InterPro" id="IPR035996">
    <property type="entry name" value="4pyrrol_Methylase_sf"/>
</dbReference>
<dbReference type="InterPro" id="IPR050161">
    <property type="entry name" value="Siro_Cobalamin_biosynth"/>
</dbReference>
<dbReference type="UniPathway" id="UPA00262">
    <property type="reaction ID" value="UER00211"/>
</dbReference>
<dbReference type="Proteomes" id="UP000273252">
    <property type="component" value="Unassembled WGS sequence"/>
</dbReference>
<comment type="pathway">
    <text evidence="8">Cofactor biosynthesis; adenosylcobalamin biosynthesis; precorrin-2 from uroporphyrinogen III: step 1/1.</text>
</comment>
<dbReference type="SUPFAM" id="SSF53790">
    <property type="entry name" value="Tetrapyrrole methylase"/>
    <property type="match status" value="1"/>
</dbReference>
<evidence type="ECO:0000259" key="10">
    <source>
        <dbReference type="Pfam" id="PF00590"/>
    </source>
</evidence>
<dbReference type="EMBL" id="QVMU01000008">
    <property type="protein sequence ID" value="RJX71443.1"/>
    <property type="molecule type" value="Genomic_DNA"/>
</dbReference>
<dbReference type="NCBIfam" id="NF004790">
    <property type="entry name" value="PRK06136.1"/>
    <property type="match status" value="1"/>
</dbReference>
<dbReference type="GO" id="GO:0019354">
    <property type="term" value="P:siroheme biosynthetic process"/>
    <property type="evidence" value="ECO:0007669"/>
    <property type="project" value="UniProtKB-UniPathway"/>
</dbReference>
<evidence type="ECO:0000256" key="9">
    <source>
        <dbReference type="RuleBase" id="RU003960"/>
    </source>
</evidence>
<dbReference type="FunFam" id="3.40.1010.10:FF:000001">
    <property type="entry name" value="Siroheme synthase"/>
    <property type="match status" value="1"/>
</dbReference>
<evidence type="ECO:0000256" key="2">
    <source>
        <dbReference type="ARBA" id="ARBA00012162"/>
    </source>
</evidence>
<dbReference type="PROSITE" id="PS00840">
    <property type="entry name" value="SUMT_2"/>
    <property type="match status" value="1"/>
</dbReference>
<dbReference type="EC" id="2.1.1.107" evidence="2"/>
<protein>
    <recommendedName>
        <fullName evidence="2">uroporphyrinogen-III C-methyltransferase</fullName>
        <ecNumber evidence="2">2.1.1.107</ecNumber>
    </recommendedName>
</protein>
<evidence type="ECO:0000256" key="6">
    <source>
        <dbReference type="ARBA" id="ARBA00023244"/>
    </source>
</evidence>
<evidence type="ECO:0000313" key="11">
    <source>
        <dbReference type="EMBL" id="RJX71443.1"/>
    </source>
</evidence>
<evidence type="ECO:0000256" key="3">
    <source>
        <dbReference type="ARBA" id="ARBA00022603"/>
    </source>
</evidence>